<dbReference type="NCBIfam" id="TIGR01066">
    <property type="entry name" value="rplM_bact"/>
    <property type="match status" value="1"/>
</dbReference>
<dbReference type="InterPro" id="IPR036899">
    <property type="entry name" value="Ribosomal_uL13_sf"/>
</dbReference>
<dbReference type="SUPFAM" id="SSF52161">
    <property type="entry name" value="Ribosomal protein L13"/>
    <property type="match status" value="1"/>
</dbReference>
<proteinExistence type="inferred from homology"/>
<accession>A0A0F9CUX5</accession>
<keyword evidence="2" id="KW-0689">Ribosomal protein</keyword>
<comment type="caution">
    <text evidence="5">The sequence shown here is derived from an EMBL/GenBank/DDBJ whole genome shotgun (WGS) entry which is preliminary data.</text>
</comment>
<keyword evidence="3" id="KW-0687">Ribonucleoprotein</keyword>
<dbReference type="GO" id="GO:0003735">
    <property type="term" value="F:structural constituent of ribosome"/>
    <property type="evidence" value="ECO:0007669"/>
    <property type="project" value="InterPro"/>
</dbReference>
<dbReference type="GO" id="GO:0017148">
    <property type="term" value="P:negative regulation of translation"/>
    <property type="evidence" value="ECO:0007669"/>
    <property type="project" value="TreeGrafter"/>
</dbReference>
<dbReference type="AlphaFoldDB" id="A0A0F9CUX5"/>
<evidence type="ECO:0000256" key="3">
    <source>
        <dbReference type="ARBA" id="ARBA00023274"/>
    </source>
</evidence>
<dbReference type="InterPro" id="IPR005823">
    <property type="entry name" value="Ribosomal_uL13_bac-type"/>
</dbReference>
<feature type="compositionally biased region" description="Basic and acidic residues" evidence="4">
    <location>
        <begin position="151"/>
        <end position="163"/>
    </location>
</feature>
<dbReference type="PANTHER" id="PTHR11545">
    <property type="entry name" value="RIBOSOMAL PROTEIN L13"/>
    <property type="match status" value="1"/>
</dbReference>
<gene>
    <name evidence="5" type="ORF">LCGC14_2279390</name>
</gene>
<reference evidence="5" key="1">
    <citation type="journal article" date="2015" name="Nature">
        <title>Complex archaea that bridge the gap between prokaryotes and eukaryotes.</title>
        <authorList>
            <person name="Spang A."/>
            <person name="Saw J.H."/>
            <person name="Jorgensen S.L."/>
            <person name="Zaremba-Niedzwiedzka K."/>
            <person name="Martijn J."/>
            <person name="Lind A.E."/>
            <person name="van Eijk R."/>
            <person name="Schleper C."/>
            <person name="Guy L."/>
            <person name="Ettema T.J."/>
        </authorList>
    </citation>
    <scope>NUCLEOTIDE SEQUENCE</scope>
</reference>
<protein>
    <recommendedName>
        <fullName evidence="6">50S ribosomal protein L13</fullName>
    </recommendedName>
</protein>
<evidence type="ECO:0008006" key="6">
    <source>
        <dbReference type="Google" id="ProtNLM"/>
    </source>
</evidence>
<dbReference type="Gene3D" id="3.90.1180.10">
    <property type="entry name" value="Ribosomal protein L13"/>
    <property type="match status" value="1"/>
</dbReference>
<evidence type="ECO:0000256" key="1">
    <source>
        <dbReference type="ARBA" id="ARBA00006227"/>
    </source>
</evidence>
<evidence type="ECO:0000313" key="5">
    <source>
        <dbReference type="EMBL" id="KKL53044.1"/>
    </source>
</evidence>
<feature type="region of interest" description="Disordered" evidence="4">
    <location>
        <begin position="137"/>
        <end position="163"/>
    </location>
</feature>
<dbReference type="PIRSF" id="PIRSF002181">
    <property type="entry name" value="Ribosomal_L13"/>
    <property type="match status" value="1"/>
</dbReference>
<dbReference type="GO" id="GO:0003729">
    <property type="term" value="F:mRNA binding"/>
    <property type="evidence" value="ECO:0007669"/>
    <property type="project" value="TreeGrafter"/>
</dbReference>
<evidence type="ECO:0000256" key="2">
    <source>
        <dbReference type="ARBA" id="ARBA00022980"/>
    </source>
</evidence>
<dbReference type="FunFam" id="3.90.1180.10:FF:000001">
    <property type="entry name" value="50S ribosomal protein L13"/>
    <property type="match status" value="1"/>
</dbReference>
<dbReference type="GO" id="GO:0006412">
    <property type="term" value="P:translation"/>
    <property type="evidence" value="ECO:0007669"/>
    <property type="project" value="InterPro"/>
</dbReference>
<dbReference type="GO" id="GO:0022625">
    <property type="term" value="C:cytosolic large ribosomal subunit"/>
    <property type="evidence" value="ECO:0007669"/>
    <property type="project" value="TreeGrafter"/>
</dbReference>
<name>A0A0F9CUX5_9ZZZZ</name>
<dbReference type="CDD" id="cd00392">
    <property type="entry name" value="Ribosomal_L13"/>
    <property type="match status" value="1"/>
</dbReference>
<dbReference type="HAMAP" id="MF_01366">
    <property type="entry name" value="Ribosomal_uL13"/>
    <property type="match status" value="1"/>
</dbReference>
<dbReference type="Pfam" id="PF00572">
    <property type="entry name" value="Ribosomal_L13"/>
    <property type="match status" value="1"/>
</dbReference>
<comment type="similarity">
    <text evidence="1">Belongs to the universal ribosomal protein uL13 family.</text>
</comment>
<sequence length="163" mass="18510">MGCLTMKTMKRMKTYSMKGGEIDKRWQVVDATGQVLGRLATQVAGFLMGKHKPTYSAHLDMGDFVVVVNAEKVRVTGNKMEDKTYYRHTGYMGGLKATSLSRMMERHPERVIELAVRGMLPRNRLNRHVLRHLKVYAGPDHPHEAQVNASRKREAAASREQQS</sequence>
<organism evidence="5">
    <name type="scientific">marine sediment metagenome</name>
    <dbReference type="NCBI Taxonomy" id="412755"/>
    <lineage>
        <taxon>unclassified sequences</taxon>
        <taxon>metagenomes</taxon>
        <taxon>ecological metagenomes</taxon>
    </lineage>
</organism>
<dbReference type="InterPro" id="IPR005822">
    <property type="entry name" value="Ribosomal_uL13"/>
</dbReference>
<evidence type="ECO:0000256" key="4">
    <source>
        <dbReference type="SAM" id="MobiDB-lite"/>
    </source>
</evidence>
<dbReference type="EMBL" id="LAZR01031674">
    <property type="protein sequence ID" value="KKL53044.1"/>
    <property type="molecule type" value="Genomic_DNA"/>
</dbReference>
<dbReference type="PANTHER" id="PTHR11545:SF2">
    <property type="entry name" value="LARGE RIBOSOMAL SUBUNIT PROTEIN UL13M"/>
    <property type="match status" value="1"/>
</dbReference>